<evidence type="ECO:0000313" key="1">
    <source>
        <dbReference type="EMBL" id="CAA3016447.1"/>
    </source>
</evidence>
<dbReference type="InterPro" id="IPR032675">
    <property type="entry name" value="LRR_dom_sf"/>
</dbReference>
<dbReference type="GO" id="GO:0005737">
    <property type="term" value="C:cytoplasm"/>
    <property type="evidence" value="ECO:0007669"/>
    <property type="project" value="TreeGrafter"/>
</dbReference>
<protein>
    <submittedName>
        <fullName evidence="1">Uncharacterized protein</fullName>
    </submittedName>
</protein>
<dbReference type="InterPro" id="IPR050648">
    <property type="entry name" value="F-box_LRR-repeat"/>
</dbReference>
<accession>A0A8S0UGC3</accession>
<keyword evidence="2" id="KW-1185">Reference proteome</keyword>
<dbReference type="AlphaFoldDB" id="A0A8S0UGC3"/>
<dbReference type="Gramene" id="OE9A020633T2">
    <property type="protein sequence ID" value="OE9A020633C2"/>
    <property type="gene ID" value="OE9A020633"/>
</dbReference>
<proteinExistence type="predicted"/>
<comment type="caution">
    <text evidence="1">The sequence shown here is derived from an EMBL/GenBank/DDBJ whole genome shotgun (WGS) entry which is preliminary data.</text>
</comment>
<name>A0A8S0UGC3_OLEEU</name>
<organism evidence="1 2">
    <name type="scientific">Olea europaea subsp. europaea</name>
    <dbReference type="NCBI Taxonomy" id="158383"/>
    <lineage>
        <taxon>Eukaryota</taxon>
        <taxon>Viridiplantae</taxon>
        <taxon>Streptophyta</taxon>
        <taxon>Embryophyta</taxon>
        <taxon>Tracheophyta</taxon>
        <taxon>Spermatophyta</taxon>
        <taxon>Magnoliopsida</taxon>
        <taxon>eudicotyledons</taxon>
        <taxon>Gunneridae</taxon>
        <taxon>Pentapetalae</taxon>
        <taxon>asterids</taxon>
        <taxon>lamiids</taxon>
        <taxon>Lamiales</taxon>
        <taxon>Oleaceae</taxon>
        <taxon>Oleeae</taxon>
        <taxon>Olea</taxon>
    </lineage>
</organism>
<reference evidence="1 2" key="1">
    <citation type="submission" date="2019-12" db="EMBL/GenBank/DDBJ databases">
        <authorList>
            <person name="Alioto T."/>
            <person name="Alioto T."/>
            <person name="Gomez Garrido J."/>
        </authorList>
    </citation>
    <scope>NUCLEOTIDE SEQUENCE [LARGE SCALE GENOMIC DNA]</scope>
</reference>
<dbReference type="SUPFAM" id="SSF52047">
    <property type="entry name" value="RNI-like"/>
    <property type="match status" value="1"/>
</dbReference>
<dbReference type="Proteomes" id="UP000594638">
    <property type="component" value="Unassembled WGS sequence"/>
</dbReference>
<dbReference type="OrthoDB" id="6362633at2759"/>
<dbReference type="Gene3D" id="3.80.10.10">
    <property type="entry name" value="Ribonuclease Inhibitor"/>
    <property type="match status" value="2"/>
</dbReference>
<dbReference type="EMBL" id="CACTIH010007618">
    <property type="protein sequence ID" value="CAA3016447.1"/>
    <property type="molecule type" value="Genomic_DNA"/>
</dbReference>
<dbReference type="PANTHER" id="PTHR13382:SF21">
    <property type="entry name" value="OS12G0601000 PROTEIN"/>
    <property type="match status" value="1"/>
</dbReference>
<dbReference type="PANTHER" id="PTHR13382">
    <property type="entry name" value="MITOCHONDRIAL ATP SYNTHASE COUPLING FACTOR B"/>
    <property type="match status" value="1"/>
</dbReference>
<dbReference type="FunFam" id="3.80.10.10:FF:001633">
    <property type="entry name" value="Uncharacterized protein"/>
    <property type="match status" value="1"/>
</dbReference>
<gene>
    <name evidence="1" type="ORF">OLEA9_A020633</name>
</gene>
<evidence type="ECO:0000313" key="2">
    <source>
        <dbReference type="Proteomes" id="UP000594638"/>
    </source>
</evidence>
<sequence length="386" mass="42609">MVCKGWRETTRKLWRAAEELRLRVPAKAQIGFFGSMLQKCPGLIKLSLTMESDVDATMLACIAFSCPNLQSLEIFTSGTSVNRITGDELSRFISEKRCLTSLKMEGCCNLGGLIFSSISLSTLWGIEVCGSNGYFNQAPILVGNADCLVTNAISGLISLRSKCFHDAVFLCRSSISDSGIGMICNVFPETLSKLLLALCPNITSSGIQFATAQLPCLEIMDCGMTICDPGPEISNKEDNDSDLQRTPNGKLHLIYQKLIIKHSRLKKLSLWGCSGLDALYLNCPQLFDLNLNSCRNLHPERSLLQCPNLESLHASGCQDMLVKAIQNQVSYDFSAMEDHFPVKRLPDGSKRVSVPYLFSPRPCDEKERSRARKRLCAVISTPNYAP</sequence>